<keyword evidence="4" id="KW-0964">Secreted</keyword>
<dbReference type="RefSeq" id="WP_262850473.1">
    <property type="nucleotide sequence ID" value="NZ_JANZYP010000105.1"/>
</dbReference>
<keyword evidence="7" id="KW-1015">Disulfide bond</keyword>
<dbReference type="InterPro" id="IPR036819">
    <property type="entry name" value="Subtilisin_inhibitor-like_sf"/>
</dbReference>
<accession>A0ABV9EQ05</accession>
<feature type="domain" description="Subtilisin inhibitor" evidence="10">
    <location>
        <begin position="63"/>
        <end position="133"/>
    </location>
</feature>
<proteinExistence type="inferred from homology"/>
<comment type="subcellular location">
    <subcellularLocation>
        <location evidence="1">Secreted</location>
    </subcellularLocation>
</comment>
<evidence type="ECO:0000256" key="1">
    <source>
        <dbReference type="ARBA" id="ARBA00004613"/>
    </source>
</evidence>
<protein>
    <submittedName>
        <fullName evidence="11">SSI family serine proteinase inhibitor</fullName>
    </submittedName>
</protein>
<feature type="signal peptide" evidence="9">
    <location>
        <begin position="1"/>
        <end position="28"/>
    </location>
</feature>
<dbReference type="PROSITE" id="PS00999">
    <property type="entry name" value="SSI"/>
    <property type="match status" value="1"/>
</dbReference>
<name>A0ABV9EQ05_9ACTN</name>
<evidence type="ECO:0000256" key="8">
    <source>
        <dbReference type="RuleBase" id="RU003471"/>
    </source>
</evidence>
<dbReference type="InterPro" id="IPR000691">
    <property type="entry name" value="Prot_inh_I16_SSI"/>
</dbReference>
<evidence type="ECO:0000256" key="4">
    <source>
        <dbReference type="ARBA" id="ARBA00022525"/>
    </source>
</evidence>
<dbReference type="Gene3D" id="3.30.350.10">
    <property type="entry name" value="Subtilisin inhibitor-like"/>
    <property type="match status" value="1"/>
</dbReference>
<organism evidence="11 12">
    <name type="scientific">Sphaerisporangium corydalis</name>
    <dbReference type="NCBI Taxonomy" id="1441875"/>
    <lineage>
        <taxon>Bacteria</taxon>
        <taxon>Bacillati</taxon>
        <taxon>Actinomycetota</taxon>
        <taxon>Actinomycetes</taxon>
        <taxon>Streptosporangiales</taxon>
        <taxon>Streptosporangiaceae</taxon>
        <taxon>Sphaerisporangium</taxon>
    </lineage>
</organism>
<evidence type="ECO:0000256" key="2">
    <source>
        <dbReference type="ARBA" id="ARBA00010472"/>
    </source>
</evidence>
<reference evidence="12" key="1">
    <citation type="journal article" date="2019" name="Int. J. Syst. Evol. Microbiol.">
        <title>The Global Catalogue of Microorganisms (GCM) 10K type strain sequencing project: providing services to taxonomists for standard genome sequencing and annotation.</title>
        <authorList>
            <consortium name="The Broad Institute Genomics Platform"/>
            <consortium name="The Broad Institute Genome Sequencing Center for Infectious Disease"/>
            <person name="Wu L."/>
            <person name="Ma J."/>
        </authorList>
    </citation>
    <scope>NUCLEOTIDE SEQUENCE [LARGE SCALE GENOMIC DNA]</scope>
    <source>
        <strain evidence="12">CCUG 49560</strain>
    </source>
</reference>
<evidence type="ECO:0000256" key="9">
    <source>
        <dbReference type="SAM" id="SignalP"/>
    </source>
</evidence>
<evidence type="ECO:0000313" key="12">
    <source>
        <dbReference type="Proteomes" id="UP001595891"/>
    </source>
</evidence>
<dbReference type="InterPro" id="IPR020054">
    <property type="entry name" value="Prot_inh_SSI_I16_CS"/>
</dbReference>
<evidence type="ECO:0000313" key="11">
    <source>
        <dbReference type="EMBL" id="MFC4590800.1"/>
    </source>
</evidence>
<keyword evidence="9" id="KW-0732">Signal</keyword>
<keyword evidence="6 8" id="KW-0722">Serine protease inhibitor</keyword>
<evidence type="ECO:0000256" key="3">
    <source>
        <dbReference type="ARBA" id="ARBA00011738"/>
    </source>
</evidence>
<evidence type="ECO:0000256" key="5">
    <source>
        <dbReference type="ARBA" id="ARBA00022690"/>
    </source>
</evidence>
<comment type="caution">
    <text evidence="11">The sequence shown here is derived from an EMBL/GenBank/DDBJ whole genome shotgun (WGS) entry which is preliminary data.</text>
</comment>
<dbReference type="PRINTS" id="PR00294">
    <property type="entry name" value="SSBTLNINHBTR"/>
</dbReference>
<evidence type="ECO:0000256" key="7">
    <source>
        <dbReference type="ARBA" id="ARBA00023157"/>
    </source>
</evidence>
<sequence length="147" mass="15520">MNRTAKRSGCLAVLVGLAFVFTPPCANAGGGETSVPSAEPPPGAPHRWVTLGLRNGSILWPPTKIALLECAPIGGTHPHPREACAVLSKVRGDLSLLKPPPDLICPGNYEPISAWSAGEWDGKLVSGLRVYGNFCELDNILGVVIRF</sequence>
<dbReference type="Proteomes" id="UP001595891">
    <property type="component" value="Unassembled WGS sequence"/>
</dbReference>
<dbReference type="Pfam" id="PF00720">
    <property type="entry name" value="SSI"/>
    <property type="match status" value="1"/>
</dbReference>
<dbReference type="SUPFAM" id="SSF55399">
    <property type="entry name" value="Subtilisin inhibitor"/>
    <property type="match status" value="1"/>
</dbReference>
<gene>
    <name evidence="11" type="ORF">ACFO8L_32215</name>
</gene>
<comment type="similarity">
    <text evidence="2 8">Belongs to the protease inhibitor I16 (SSI) family.</text>
</comment>
<comment type="subunit">
    <text evidence="3">Homodimer.</text>
</comment>
<keyword evidence="5 8" id="KW-0646">Protease inhibitor</keyword>
<evidence type="ECO:0000259" key="10">
    <source>
        <dbReference type="Pfam" id="PF00720"/>
    </source>
</evidence>
<dbReference type="InterPro" id="IPR023549">
    <property type="entry name" value="Subtilisin_inhibitor"/>
</dbReference>
<dbReference type="EMBL" id="JBHSFN010000026">
    <property type="protein sequence ID" value="MFC4590800.1"/>
    <property type="molecule type" value="Genomic_DNA"/>
</dbReference>
<keyword evidence="12" id="KW-1185">Reference proteome</keyword>
<feature type="chain" id="PRO_5047067680" evidence="9">
    <location>
        <begin position="29"/>
        <end position="147"/>
    </location>
</feature>
<evidence type="ECO:0000256" key="6">
    <source>
        <dbReference type="ARBA" id="ARBA00022900"/>
    </source>
</evidence>